<gene>
    <name evidence="2" type="ORF">LHA35_26080</name>
</gene>
<feature type="domain" description="Abortive infection protein-like C-terminal" evidence="1">
    <location>
        <begin position="197"/>
        <end position="276"/>
    </location>
</feature>
<dbReference type="RefSeq" id="WP_226613931.1">
    <property type="nucleotide sequence ID" value="NZ_JAJAQI010000070.1"/>
</dbReference>
<proteinExistence type="predicted"/>
<organism evidence="2 3">
    <name type="scientific">Roseicella aerolata</name>
    <dbReference type="NCBI Taxonomy" id="2883479"/>
    <lineage>
        <taxon>Bacteria</taxon>
        <taxon>Pseudomonadati</taxon>
        <taxon>Pseudomonadota</taxon>
        <taxon>Alphaproteobacteria</taxon>
        <taxon>Acetobacterales</taxon>
        <taxon>Roseomonadaceae</taxon>
        <taxon>Roseicella</taxon>
    </lineage>
</organism>
<accession>A0A9X1IJB9</accession>
<name>A0A9X1IJB9_9PROT</name>
<dbReference type="Proteomes" id="UP001139311">
    <property type="component" value="Unassembled WGS sequence"/>
</dbReference>
<dbReference type="AlphaFoldDB" id="A0A9X1IJB9"/>
<dbReference type="Pfam" id="PF14355">
    <property type="entry name" value="Abi_C"/>
    <property type="match status" value="1"/>
</dbReference>
<dbReference type="EMBL" id="JAJAQI010000070">
    <property type="protein sequence ID" value="MCB4825194.1"/>
    <property type="molecule type" value="Genomic_DNA"/>
</dbReference>
<dbReference type="InterPro" id="IPR026001">
    <property type="entry name" value="Abi-like_C"/>
</dbReference>
<reference evidence="2" key="1">
    <citation type="submission" date="2021-10" db="EMBL/GenBank/DDBJ databases">
        <title>Roseicella aerolatum sp. nov., isolated from aerosols of e-waste dismantling site.</title>
        <authorList>
            <person name="Qin T."/>
        </authorList>
    </citation>
    <scope>NUCLEOTIDE SEQUENCE</scope>
    <source>
        <strain evidence="2">GB24</strain>
    </source>
</reference>
<sequence length="291" mass="31765">MTIPLPLIAVVADVLAERYTHDRLNLLFLEAGAPGDVPEGNKRAKCETWLRRISAEAADNAPAILGRLLEDMLEEEIPTPEQVRRAAPWAKAEHDLRIARHEGRERVKAALTRAGFAYLGAGRMMQGSIQVASRQLADLIKTRDLPALEAEFATLASRAALHPRDALSAAANIVEGVLGEMVAALMLTPPTNRTLSTLWTTVKPAINADPAAMPDPDLKKIAGAMAAMVDGLQGLRDDKSRAHAMRPELARSYRIEPRHARLAVNAALAFTVFLLEAWQVMEERKAREVTG</sequence>
<comment type="caution">
    <text evidence="2">The sequence shown here is derived from an EMBL/GenBank/DDBJ whole genome shotgun (WGS) entry which is preliminary data.</text>
</comment>
<protein>
    <submittedName>
        <fullName evidence="2">Abortive infection family protein</fullName>
    </submittedName>
</protein>
<evidence type="ECO:0000259" key="1">
    <source>
        <dbReference type="Pfam" id="PF14355"/>
    </source>
</evidence>
<keyword evidence="3" id="KW-1185">Reference proteome</keyword>
<evidence type="ECO:0000313" key="3">
    <source>
        <dbReference type="Proteomes" id="UP001139311"/>
    </source>
</evidence>
<evidence type="ECO:0000313" key="2">
    <source>
        <dbReference type="EMBL" id="MCB4825194.1"/>
    </source>
</evidence>